<accession>A0A0F9ADX9</accession>
<dbReference type="AlphaFoldDB" id="A0A0F9ADX9"/>
<evidence type="ECO:0000313" key="1">
    <source>
        <dbReference type="EMBL" id="KKK76694.1"/>
    </source>
</evidence>
<reference evidence="1" key="1">
    <citation type="journal article" date="2015" name="Nature">
        <title>Complex archaea that bridge the gap between prokaryotes and eukaryotes.</title>
        <authorList>
            <person name="Spang A."/>
            <person name="Saw J.H."/>
            <person name="Jorgensen S.L."/>
            <person name="Zaremba-Niedzwiedzka K."/>
            <person name="Martijn J."/>
            <person name="Lind A.E."/>
            <person name="van Eijk R."/>
            <person name="Schleper C."/>
            <person name="Guy L."/>
            <person name="Ettema T.J."/>
        </authorList>
    </citation>
    <scope>NUCLEOTIDE SEQUENCE</scope>
</reference>
<proteinExistence type="predicted"/>
<gene>
    <name evidence="1" type="ORF">LCGC14_2861080</name>
</gene>
<organism evidence="1">
    <name type="scientific">marine sediment metagenome</name>
    <dbReference type="NCBI Taxonomy" id="412755"/>
    <lineage>
        <taxon>unclassified sequences</taxon>
        <taxon>metagenomes</taxon>
        <taxon>ecological metagenomes</taxon>
    </lineage>
</organism>
<comment type="caution">
    <text evidence="1">The sequence shown here is derived from an EMBL/GenBank/DDBJ whole genome shotgun (WGS) entry which is preliminary data.</text>
</comment>
<sequence>MKFTRKRIAPKDLQILHNSGTLRLLNQQAARSLGGEITRWWWEKVGRDVEITFIRA</sequence>
<dbReference type="EMBL" id="LAZR01055295">
    <property type="protein sequence ID" value="KKK76694.1"/>
    <property type="molecule type" value="Genomic_DNA"/>
</dbReference>
<protein>
    <submittedName>
        <fullName evidence="1">Uncharacterized protein</fullName>
    </submittedName>
</protein>
<name>A0A0F9ADX9_9ZZZZ</name>